<sequence length="159" mass="18138">MATENTTSNNGSANIVLEYQVKDIAWQWGERRDPNNYNKVTCKLCNKQMLVGEISRLKEHLVHKKGNVTGCPVKLEIQKKNRDSLQEFRKKKVEKARVEHILQRQDEDVDISDDDVIEVDGGNNIQRSQGVVIGKKRKGVDNVRGPLDKLMSVDIDKIN</sequence>
<name>A0A7J6VU65_THATH</name>
<dbReference type="PANTHER" id="PTHR46951">
    <property type="entry name" value="BED-TYPE DOMAIN-CONTAINING PROTEIN"/>
    <property type="match status" value="1"/>
</dbReference>
<protein>
    <recommendedName>
        <fullName evidence="4">BED-type domain-containing protein</fullName>
    </recommendedName>
</protein>
<dbReference type="Pfam" id="PF02892">
    <property type="entry name" value="zf-BED"/>
    <property type="match status" value="1"/>
</dbReference>
<evidence type="ECO:0000259" key="4">
    <source>
        <dbReference type="Pfam" id="PF02892"/>
    </source>
</evidence>
<keyword evidence="3" id="KW-0862">Zinc</keyword>
<dbReference type="OrthoDB" id="2012664at2759"/>
<keyword evidence="2" id="KW-0863">Zinc-finger</keyword>
<evidence type="ECO:0000256" key="3">
    <source>
        <dbReference type="ARBA" id="ARBA00022833"/>
    </source>
</evidence>
<keyword evidence="1" id="KW-0479">Metal-binding</keyword>
<dbReference type="PANTHER" id="PTHR46951:SF2">
    <property type="entry name" value="BED-TYPE DOMAIN-CONTAINING PROTEIN"/>
    <property type="match status" value="1"/>
</dbReference>
<evidence type="ECO:0000313" key="6">
    <source>
        <dbReference type="Proteomes" id="UP000554482"/>
    </source>
</evidence>
<dbReference type="GO" id="GO:0003677">
    <property type="term" value="F:DNA binding"/>
    <property type="evidence" value="ECO:0007669"/>
    <property type="project" value="InterPro"/>
</dbReference>
<dbReference type="EMBL" id="JABWDY010027151">
    <property type="protein sequence ID" value="KAF5188128.1"/>
    <property type="molecule type" value="Genomic_DNA"/>
</dbReference>
<evidence type="ECO:0000256" key="1">
    <source>
        <dbReference type="ARBA" id="ARBA00022723"/>
    </source>
</evidence>
<organism evidence="5 6">
    <name type="scientific">Thalictrum thalictroides</name>
    <name type="common">Rue-anemone</name>
    <name type="synonym">Anemone thalictroides</name>
    <dbReference type="NCBI Taxonomy" id="46969"/>
    <lineage>
        <taxon>Eukaryota</taxon>
        <taxon>Viridiplantae</taxon>
        <taxon>Streptophyta</taxon>
        <taxon>Embryophyta</taxon>
        <taxon>Tracheophyta</taxon>
        <taxon>Spermatophyta</taxon>
        <taxon>Magnoliopsida</taxon>
        <taxon>Ranunculales</taxon>
        <taxon>Ranunculaceae</taxon>
        <taxon>Thalictroideae</taxon>
        <taxon>Thalictrum</taxon>
    </lineage>
</organism>
<feature type="domain" description="BED-type" evidence="4">
    <location>
        <begin position="35"/>
        <end position="64"/>
    </location>
</feature>
<proteinExistence type="predicted"/>
<gene>
    <name evidence="5" type="ORF">FRX31_022285</name>
</gene>
<evidence type="ECO:0000313" key="5">
    <source>
        <dbReference type="EMBL" id="KAF5188128.1"/>
    </source>
</evidence>
<evidence type="ECO:0000256" key="2">
    <source>
        <dbReference type="ARBA" id="ARBA00022771"/>
    </source>
</evidence>
<accession>A0A7J6VU65</accession>
<keyword evidence="6" id="KW-1185">Reference proteome</keyword>
<dbReference type="Proteomes" id="UP000554482">
    <property type="component" value="Unassembled WGS sequence"/>
</dbReference>
<dbReference type="AlphaFoldDB" id="A0A7J6VU65"/>
<comment type="caution">
    <text evidence="5">The sequence shown here is derived from an EMBL/GenBank/DDBJ whole genome shotgun (WGS) entry which is preliminary data.</text>
</comment>
<dbReference type="InterPro" id="IPR003656">
    <property type="entry name" value="Znf_BED"/>
</dbReference>
<dbReference type="GO" id="GO:0008270">
    <property type="term" value="F:zinc ion binding"/>
    <property type="evidence" value="ECO:0007669"/>
    <property type="project" value="UniProtKB-KW"/>
</dbReference>
<reference evidence="5 6" key="1">
    <citation type="submission" date="2020-06" db="EMBL/GenBank/DDBJ databases">
        <title>Transcriptomic and genomic resources for Thalictrum thalictroides and T. hernandezii: Facilitating candidate gene discovery in an emerging model plant lineage.</title>
        <authorList>
            <person name="Arias T."/>
            <person name="Riano-Pachon D.M."/>
            <person name="Di Stilio V.S."/>
        </authorList>
    </citation>
    <scope>NUCLEOTIDE SEQUENCE [LARGE SCALE GENOMIC DNA]</scope>
    <source>
        <strain evidence="6">cv. WT478/WT964</strain>
        <tissue evidence="5">Leaves</tissue>
    </source>
</reference>